<dbReference type="Proteomes" id="UP001530293">
    <property type="component" value="Unassembled WGS sequence"/>
</dbReference>
<evidence type="ECO:0000256" key="2">
    <source>
        <dbReference type="SAM" id="MobiDB-lite"/>
    </source>
</evidence>
<feature type="coiled-coil region" evidence="1">
    <location>
        <begin position="174"/>
        <end position="208"/>
    </location>
</feature>
<name>A0ABD3MJR5_9STRA</name>
<evidence type="ECO:0000256" key="1">
    <source>
        <dbReference type="SAM" id="Coils"/>
    </source>
</evidence>
<accession>A0ABD3MJR5</accession>
<organism evidence="3 4">
    <name type="scientific">Discostella pseudostelligera</name>
    <dbReference type="NCBI Taxonomy" id="259834"/>
    <lineage>
        <taxon>Eukaryota</taxon>
        <taxon>Sar</taxon>
        <taxon>Stramenopiles</taxon>
        <taxon>Ochrophyta</taxon>
        <taxon>Bacillariophyta</taxon>
        <taxon>Coscinodiscophyceae</taxon>
        <taxon>Thalassiosirophycidae</taxon>
        <taxon>Stephanodiscales</taxon>
        <taxon>Stephanodiscaceae</taxon>
        <taxon>Discostella</taxon>
    </lineage>
</organism>
<evidence type="ECO:0000313" key="3">
    <source>
        <dbReference type="EMBL" id="KAL3764284.1"/>
    </source>
</evidence>
<sequence length="299" mass="33719">MTDVYETDLSPKSMAEAAYTAAVAQIAVRHDKTNRNRADDDTMDRGIDICEDEGGANNVSNSRKAGNDIDLGTSIKKIWKSSDIAVDEKLSETVGLLVGELDSLLEFGLGAFNDLDVTMRQLTQAKELAETRSREAQRLQLIDEQSRTSLSSLLRAVESSKVEARDSSRSAQVEARLRTNISTLRDERDKALNDLSDCQRKQSLLEEELRLTKLNLSRVTQEKNSMERYNQTAMSLSRTLDKNNSNTDMNYYKRKVAELSEKLHSQQDIIFKQNSTISELRGQSERSSSTGDKRFRTSY</sequence>
<feature type="region of interest" description="Disordered" evidence="2">
    <location>
        <begin position="278"/>
        <end position="299"/>
    </location>
</feature>
<comment type="caution">
    <text evidence="3">The sequence shown here is derived from an EMBL/GenBank/DDBJ whole genome shotgun (WGS) entry which is preliminary data.</text>
</comment>
<keyword evidence="4" id="KW-1185">Reference proteome</keyword>
<evidence type="ECO:0000313" key="4">
    <source>
        <dbReference type="Proteomes" id="UP001530293"/>
    </source>
</evidence>
<keyword evidence="1" id="KW-0175">Coiled coil</keyword>
<protein>
    <submittedName>
        <fullName evidence="3">Uncharacterized protein</fullName>
    </submittedName>
</protein>
<proteinExistence type="predicted"/>
<dbReference type="EMBL" id="JALLBG020000108">
    <property type="protein sequence ID" value="KAL3764284.1"/>
    <property type="molecule type" value="Genomic_DNA"/>
</dbReference>
<gene>
    <name evidence="3" type="ORF">ACHAWU_004096</name>
</gene>
<dbReference type="AlphaFoldDB" id="A0ABD3MJR5"/>
<reference evidence="3 4" key="1">
    <citation type="submission" date="2024-10" db="EMBL/GenBank/DDBJ databases">
        <title>Updated reference genomes for cyclostephanoid diatoms.</title>
        <authorList>
            <person name="Roberts W.R."/>
            <person name="Alverson A.J."/>
        </authorList>
    </citation>
    <scope>NUCLEOTIDE SEQUENCE [LARGE SCALE GENOMIC DNA]</scope>
    <source>
        <strain evidence="3 4">AJA232-27</strain>
    </source>
</reference>